<dbReference type="PANTHER" id="PTHR43201:SF5">
    <property type="entry name" value="MEDIUM-CHAIN ACYL-COA LIGASE ACSF2, MITOCHONDRIAL"/>
    <property type="match status" value="1"/>
</dbReference>
<gene>
    <name evidence="5" type="ORF">COB67_10450</name>
</gene>
<feature type="domain" description="AMP-binding enzyme C-terminal" evidence="4">
    <location>
        <begin position="473"/>
        <end position="548"/>
    </location>
</feature>
<evidence type="ECO:0000256" key="2">
    <source>
        <dbReference type="ARBA" id="ARBA00022598"/>
    </source>
</evidence>
<dbReference type="AlphaFoldDB" id="A0A2A4SYN2"/>
<reference evidence="6" key="1">
    <citation type="submission" date="2017-08" db="EMBL/GenBank/DDBJ databases">
        <title>A dynamic microbial community with high functional redundancy inhabits the cold, oxic subseafloor aquifer.</title>
        <authorList>
            <person name="Tully B.J."/>
            <person name="Wheat C.G."/>
            <person name="Glazer B.T."/>
            <person name="Huber J.A."/>
        </authorList>
    </citation>
    <scope>NUCLEOTIDE SEQUENCE [LARGE SCALE GENOMIC DNA]</scope>
</reference>
<dbReference type="Gene3D" id="3.30.300.30">
    <property type="match status" value="1"/>
</dbReference>
<dbReference type="PROSITE" id="PS00455">
    <property type="entry name" value="AMP_BINDING"/>
    <property type="match status" value="1"/>
</dbReference>
<dbReference type="GO" id="GO:0031956">
    <property type="term" value="F:medium-chain fatty acid-CoA ligase activity"/>
    <property type="evidence" value="ECO:0007669"/>
    <property type="project" value="TreeGrafter"/>
</dbReference>
<evidence type="ECO:0000313" key="5">
    <source>
        <dbReference type="EMBL" id="PCI26015.1"/>
    </source>
</evidence>
<name>A0A2A4SYN2_9DELT</name>
<dbReference type="GO" id="GO:0006631">
    <property type="term" value="P:fatty acid metabolic process"/>
    <property type="evidence" value="ECO:0007669"/>
    <property type="project" value="TreeGrafter"/>
</dbReference>
<sequence>MRLKVEQKVIGREDVLTLEATPYETRVQAENIYQLFQATAEKFPKNTALTFLQTGELDEEPIQINHQQLLEKINQAANMFHSLGITEEDTISFLLPSLPETHYTFWGGESVGIVNPINFLLNEAAITELLNTVECKVLVALGPYPALDIWEKVMAIRDKIPTLKAIIQVGGTPVNEEGIYQFNDLLRGFPSDQLTFDRNYSKDDIAAYFHTGGTTGTPKLVKQTHGNQIFSSWANVQMYHFTPQDVIANGMPLFHVAGSLIIGLAPLLAGAEVVILTPGGMRTPLIVKNQWKLAEKYGFTMLGGLPTSLVALKDVPLDGADLSQANYCLTGGAMLPQVTAEQFTERIGIPIGQVFGMTECSGILCIDPREGKTNSNSAGIRLPYTKIEIRTQHADGKVGEKLPLGEIGAIVYQGPNQTPGYLNPIHNQGAFTEDGFLICGDLGRIDEQGYLYVTGRGKDLIIRSGHNIDPLAVEGVAERHPDVLLCAAVARPDSYAGEVVALYVSVKAGSKVMVAELREYMEQNITERAALPKVIYIIDEIPTTAVGKIFKPQLRQDAAKHVYEEELQVLREQGIKVDVQVIDRPGSGMVAQAILDL</sequence>
<evidence type="ECO:0000259" key="4">
    <source>
        <dbReference type="Pfam" id="PF13193"/>
    </source>
</evidence>
<feature type="domain" description="AMP-dependent synthetase/ligase" evidence="3">
    <location>
        <begin position="36"/>
        <end position="422"/>
    </location>
</feature>
<dbReference type="Pfam" id="PF00501">
    <property type="entry name" value="AMP-binding"/>
    <property type="match status" value="1"/>
</dbReference>
<dbReference type="InterPro" id="IPR025110">
    <property type="entry name" value="AMP-bd_C"/>
</dbReference>
<dbReference type="PANTHER" id="PTHR43201">
    <property type="entry name" value="ACYL-COA SYNTHETASE"/>
    <property type="match status" value="1"/>
</dbReference>
<protein>
    <submittedName>
        <fullName evidence="5">Acyl-CoA synthetase</fullName>
    </submittedName>
</protein>
<evidence type="ECO:0000259" key="3">
    <source>
        <dbReference type="Pfam" id="PF00501"/>
    </source>
</evidence>
<comment type="caution">
    <text evidence="5">The sequence shown here is derived from an EMBL/GenBank/DDBJ whole genome shotgun (WGS) entry which is preliminary data.</text>
</comment>
<evidence type="ECO:0000256" key="1">
    <source>
        <dbReference type="ARBA" id="ARBA00006432"/>
    </source>
</evidence>
<proteinExistence type="inferred from homology"/>
<evidence type="ECO:0000313" key="6">
    <source>
        <dbReference type="Proteomes" id="UP000218113"/>
    </source>
</evidence>
<dbReference type="EMBL" id="NVSR01000105">
    <property type="protein sequence ID" value="PCI26015.1"/>
    <property type="molecule type" value="Genomic_DNA"/>
</dbReference>
<dbReference type="Pfam" id="PF13193">
    <property type="entry name" value="AMP-binding_C"/>
    <property type="match status" value="1"/>
</dbReference>
<dbReference type="Proteomes" id="UP000218113">
    <property type="component" value="Unassembled WGS sequence"/>
</dbReference>
<organism evidence="5 6">
    <name type="scientific">SAR324 cluster bacterium</name>
    <dbReference type="NCBI Taxonomy" id="2024889"/>
    <lineage>
        <taxon>Bacteria</taxon>
        <taxon>Deltaproteobacteria</taxon>
        <taxon>SAR324 cluster</taxon>
    </lineage>
</organism>
<dbReference type="NCBIfam" id="NF005714">
    <property type="entry name" value="PRK07529.1"/>
    <property type="match status" value="1"/>
</dbReference>
<keyword evidence="2" id="KW-0436">Ligase</keyword>
<dbReference type="InterPro" id="IPR000873">
    <property type="entry name" value="AMP-dep_synth/lig_dom"/>
</dbReference>
<dbReference type="SUPFAM" id="SSF56801">
    <property type="entry name" value="Acetyl-CoA synthetase-like"/>
    <property type="match status" value="1"/>
</dbReference>
<dbReference type="InterPro" id="IPR042099">
    <property type="entry name" value="ANL_N_sf"/>
</dbReference>
<dbReference type="InterPro" id="IPR045851">
    <property type="entry name" value="AMP-bd_C_sf"/>
</dbReference>
<dbReference type="InterPro" id="IPR020845">
    <property type="entry name" value="AMP-binding_CS"/>
</dbReference>
<accession>A0A2A4SYN2</accession>
<feature type="non-terminal residue" evidence="5">
    <location>
        <position position="597"/>
    </location>
</feature>
<dbReference type="Gene3D" id="3.40.50.12780">
    <property type="entry name" value="N-terminal domain of ligase-like"/>
    <property type="match status" value="1"/>
</dbReference>
<comment type="similarity">
    <text evidence="1">Belongs to the ATP-dependent AMP-binding enzyme family.</text>
</comment>